<feature type="domain" description="Pyrrolo-quinoline quinone repeat" evidence="3">
    <location>
        <begin position="309"/>
        <end position="448"/>
    </location>
</feature>
<reference evidence="4 5" key="1">
    <citation type="submission" date="2019-11" db="EMBL/GenBank/DDBJ databases">
        <title>Pedobacter sp. HMF7056 Genome sequencing and assembly.</title>
        <authorList>
            <person name="Kang H."/>
            <person name="Kim H."/>
            <person name="Joh K."/>
        </authorList>
    </citation>
    <scope>NUCLEOTIDE SEQUENCE [LARGE SCALE GENOMIC DNA]</scope>
    <source>
        <strain evidence="4 5">HMF7056</strain>
    </source>
</reference>
<keyword evidence="1" id="KW-0732">Signal</keyword>
<dbReference type="InterPro" id="IPR004843">
    <property type="entry name" value="Calcineurin-like_PHP"/>
</dbReference>
<dbReference type="Pfam" id="PF13360">
    <property type="entry name" value="PQQ_2"/>
    <property type="match status" value="1"/>
</dbReference>
<evidence type="ECO:0000259" key="3">
    <source>
        <dbReference type="Pfam" id="PF13360"/>
    </source>
</evidence>
<feature type="chain" id="PRO_5029668717" evidence="1">
    <location>
        <begin position="21"/>
        <end position="612"/>
    </location>
</feature>
<sequence length="612" mass="67282">MSLRLLCFVFALALSWRVSAQPFKFALVSDTHIGSDNAIEDLERTVADLNAQPGLAFVLFSGDITEMGTNEELKIARGLIGKLAIPWYIVPGNHDTGWSESGGAGFIREFGYDKFVFEYQGFKFIGCASGPYVRMSDGHIPRDAVIWMDSILAKTPRSQPLVFVNHYPLDNGLDNWYEITDRLKRFNTQFALCGHGHSNNALDFEGIPGVMGRSNLRAKAAFGGYTLAEVRTDSVLFFERTPGVKTSASWRTVKAGAAVFDTTKIYPRPSFAINTKTPVIAPLWTWHSNANVVSTPAYGKGRVIFGNAGGLVEAISAATGKRVWSFKTGGGIFSSPAMAGNRTVAGSADGYVYCFNSSTGGMLWAQKTGSSVLGSPLIDKKIVYIGGSDHTFRALDLVTGKPLWEYNQLEGPVVSTPLLWKNAVIFGAWDKYLYALDKRTGALMWKWSNCSANRMYSPAMCIPQAVGNVVYIVAPDRFITAIDFVTGKTLWRTKEGGVRESIGLSADKKLVYAKTMNDEIVAYQVRADSAVLAWKLNCGFGYEHAPSMLIERNGAVYFGTRKGEVYSADPKKRKVNWVYKIDNSMVNTVNVTPKNRLLAATMDGQVIFLQIR</sequence>
<dbReference type="InterPro" id="IPR029052">
    <property type="entry name" value="Metallo-depent_PP-like"/>
</dbReference>
<dbReference type="AlphaFoldDB" id="A0A7K1XZF8"/>
<dbReference type="InterPro" id="IPR011047">
    <property type="entry name" value="Quinoprotein_ADH-like_sf"/>
</dbReference>
<evidence type="ECO:0000313" key="5">
    <source>
        <dbReference type="Proteomes" id="UP000451233"/>
    </source>
</evidence>
<feature type="signal peptide" evidence="1">
    <location>
        <begin position="1"/>
        <end position="20"/>
    </location>
</feature>
<evidence type="ECO:0000259" key="2">
    <source>
        <dbReference type="Pfam" id="PF00149"/>
    </source>
</evidence>
<dbReference type="Proteomes" id="UP000451233">
    <property type="component" value="Unassembled WGS sequence"/>
</dbReference>
<dbReference type="SUPFAM" id="SSF56300">
    <property type="entry name" value="Metallo-dependent phosphatases"/>
    <property type="match status" value="1"/>
</dbReference>
<dbReference type="InterPro" id="IPR002372">
    <property type="entry name" value="PQQ_rpt_dom"/>
</dbReference>
<comment type="caution">
    <text evidence="4">The sequence shown here is derived from an EMBL/GenBank/DDBJ whole genome shotgun (WGS) entry which is preliminary data.</text>
</comment>
<dbReference type="PANTHER" id="PTHR34512:SF30">
    <property type="entry name" value="OUTER MEMBRANE PROTEIN ASSEMBLY FACTOR BAMB"/>
    <property type="match status" value="1"/>
</dbReference>
<dbReference type="SMART" id="SM00564">
    <property type="entry name" value="PQQ"/>
    <property type="match status" value="6"/>
</dbReference>
<proteinExistence type="predicted"/>
<keyword evidence="5" id="KW-1185">Reference proteome</keyword>
<dbReference type="EMBL" id="WVHS01000003">
    <property type="protein sequence ID" value="MXV16332.1"/>
    <property type="molecule type" value="Genomic_DNA"/>
</dbReference>
<name>A0A7K1XZF8_9SPHI</name>
<dbReference type="PANTHER" id="PTHR34512">
    <property type="entry name" value="CELL SURFACE PROTEIN"/>
    <property type="match status" value="1"/>
</dbReference>
<dbReference type="Pfam" id="PF00149">
    <property type="entry name" value="Metallophos"/>
    <property type="match status" value="1"/>
</dbReference>
<dbReference type="SUPFAM" id="SSF50998">
    <property type="entry name" value="Quinoprotein alcohol dehydrogenase-like"/>
    <property type="match status" value="2"/>
</dbReference>
<evidence type="ECO:0000256" key="1">
    <source>
        <dbReference type="SAM" id="SignalP"/>
    </source>
</evidence>
<dbReference type="Gene3D" id="2.130.10.10">
    <property type="entry name" value="YVTN repeat-like/Quinoprotein amine dehydrogenase"/>
    <property type="match status" value="1"/>
</dbReference>
<dbReference type="Gene3D" id="3.60.21.10">
    <property type="match status" value="1"/>
</dbReference>
<evidence type="ECO:0000313" key="4">
    <source>
        <dbReference type="EMBL" id="MXV16332.1"/>
    </source>
</evidence>
<dbReference type="InterPro" id="IPR018391">
    <property type="entry name" value="PQQ_b-propeller_rpt"/>
</dbReference>
<accession>A0A7K1XZF8</accession>
<protein>
    <submittedName>
        <fullName evidence="4">PQQ-binding-like beta-propeller repeat protein</fullName>
    </submittedName>
</protein>
<organism evidence="4 5">
    <name type="scientific">Hufsiella ginkgonis</name>
    <dbReference type="NCBI Taxonomy" id="2695274"/>
    <lineage>
        <taxon>Bacteria</taxon>
        <taxon>Pseudomonadati</taxon>
        <taxon>Bacteroidota</taxon>
        <taxon>Sphingobacteriia</taxon>
        <taxon>Sphingobacteriales</taxon>
        <taxon>Sphingobacteriaceae</taxon>
        <taxon>Hufsiella</taxon>
    </lineage>
</organism>
<gene>
    <name evidence="4" type="ORF">GS398_13545</name>
</gene>
<dbReference type="InterPro" id="IPR015943">
    <property type="entry name" value="WD40/YVTN_repeat-like_dom_sf"/>
</dbReference>
<dbReference type="GO" id="GO:0016787">
    <property type="term" value="F:hydrolase activity"/>
    <property type="evidence" value="ECO:0007669"/>
    <property type="project" value="InterPro"/>
</dbReference>
<feature type="domain" description="Calcineurin-like phosphoesterase" evidence="2">
    <location>
        <begin position="23"/>
        <end position="198"/>
    </location>
</feature>
<dbReference type="RefSeq" id="WP_160907336.1">
    <property type="nucleotide sequence ID" value="NZ_WVHS01000003.1"/>
</dbReference>